<keyword evidence="2 6" id="KW-0812">Transmembrane</keyword>
<organism evidence="8 9">
    <name type="scientific">Methylotenera oryzisoli</name>
    <dbReference type="NCBI Taxonomy" id="2080758"/>
    <lineage>
        <taxon>Bacteria</taxon>
        <taxon>Pseudomonadati</taxon>
        <taxon>Pseudomonadota</taxon>
        <taxon>Betaproteobacteria</taxon>
        <taxon>Nitrosomonadales</taxon>
        <taxon>Methylophilaceae</taxon>
        <taxon>Methylotenera</taxon>
    </lineage>
</organism>
<feature type="transmembrane region" description="Helical" evidence="6">
    <location>
        <begin position="591"/>
        <end position="609"/>
    </location>
</feature>
<evidence type="ECO:0000256" key="2">
    <source>
        <dbReference type="ARBA" id="ARBA00022692"/>
    </source>
</evidence>
<dbReference type="PANTHER" id="PTHR31566:SF0">
    <property type="entry name" value="CYTOCHROME C BIOGENESIS PROTEIN CCS1, CHLOROPLASTIC"/>
    <property type="match status" value="1"/>
</dbReference>
<name>A0A4Y9VQS1_9PROT</name>
<dbReference type="GO" id="GO:0017004">
    <property type="term" value="P:cytochrome complex assembly"/>
    <property type="evidence" value="ECO:0007669"/>
    <property type="project" value="UniProtKB-KW"/>
</dbReference>
<feature type="transmembrane region" description="Helical" evidence="6">
    <location>
        <begin position="71"/>
        <end position="89"/>
    </location>
</feature>
<accession>A0A4Y9VQS1</accession>
<dbReference type="InterPro" id="IPR007816">
    <property type="entry name" value="ResB-like_domain"/>
</dbReference>
<evidence type="ECO:0000259" key="7">
    <source>
        <dbReference type="Pfam" id="PF05140"/>
    </source>
</evidence>
<keyword evidence="3" id="KW-0201">Cytochrome c-type biogenesis</keyword>
<dbReference type="EMBL" id="PQVH01000010">
    <property type="protein sequence ID" value="TFW70943.1"/>
    <property type="molecule type" value="Genomic_DNA"/>
</dbReference>
<dbReference type="OrthoDB" id="9770923at2"/>
<evidence type="ECO:0000313" key="9">
    <source>
        <dbReference type="Proteomes" id="UP000297706"/>
    </source>
</evidence>
<comment type="subcellular location">
    <subcellularLocation>
        <location evidence="1">Membrane</location>
        <topology evidence="1">Multi-pass membrane protein</topology>
    </subcellularLocation>
</comment>
<feature type="transmembrane region" description="Helical" evidence="6">
    <location>
        <begin position="166"/>
        <end position="184"/>
    </location>
</feature>
<evidence type="ECO:0000256" key="3">
    <source>
        <dbReference type="ARBA" id="ARBA00022748"/>
    </source>
</evidence>
<evidence type="ECO:0000256" key="4">
    <source>
        <dbReference type="ARBA" id="ARBA00022989"/>
    </source>
</evidence>
<dbReference type="GO" id="GO:0016020">
    <property type="term" value="C:membrane"/>
    <property type="evidence" value="ECO:0007669"/>
    <property type="project" value="UniProtKB-SubCell"/>
</dbReference>
<reference evidence="8 9" key="1">
    <citation type="submission" date="2018-02" db="EMBL/GenBank/DDBJ databases">
        <title>A novel lanthanide dependent methylotroph, Methylotenera sp. La3113.</title>
        <authorList>
            <person name="Lv H."/>
            <person name="Tani A."/>
        </authorList>
    </citation>
    <scope>NUCLEOTIDE SEQUENCE [LARGE SCALE GENOMIC DNA]</scope>
    <source>
        <strain evidence="8 9">La3113</strain>
    </source>
</reference>
<gene>
    <name evidence="8" type="ORF">C3Y98_08350</name>
</gene>
<evidence type="ECO:0000256" key="6">
    <source>
        <dbReference type="SAM" id="Phobius"/>
    </source>
</evidence>
<dbReference type="Pfam" id="PF05140">
    <property type="entry name" value="ResB"/>
    <property type="match status" value="1"/>
</dbReference>
<evidence type="ECO:0000256" key="1">
    <source>
        <dbReference type="ARBA" id="ARBA00004141"/>
    </source>
</evidence>
<feature type="domain" description="ResB-like" evidence="7">
    <location>
        <begin position="18"/>
        <end position="643"/>
    </location>
</feature>
<keyword evidence="5 6" id="KW-0472">Membrane</keyword>
<feature type="transmembrane region" description="Helical" evidence="6">
    <location>
        <begin position="20"/>
        <end position="38"/>
    </location>
</feature>
<evidence type="ECO:0000256" key="5">
    <source>
        <dbReference type="ARBA" id="ARBA00023136"/>
    </source>
</evidence>
<dbReference type="InterPro" id="IPR023494">
    <property type="entry name" value="Cyt_c_bgen_Ccs1/CcsB/ResB"/>
</dbReference>
<evidence type="ECO:0000313" key="8">
    <source>
        <dbReference type="EMBL" id="TFW70943.1"/>
    </source>
</evidence>
<sequence>MNPKLSFTKNFLDLLSSMRFAVSLLSVLGVASVIGTVLKQNEPYENYIVKFGQFWFALFEHLGLYDVYHSVWFLVILLFLVVSTSLCIYRNTPLMLKEWRTFKEHATEKSLRAFSHQATFKPAADYAVVKQNLLQFLDAKGFKYKIRAQEDGSELIAAKAGTHQRWGYIFTHVAMVVILFGGLLDGNLPFKVQEMLGYKRIETTDLPVSKVPAESRMSVSNPSFRGNMTLAEGATHNVAFLRVRDGYLVQELPFAIGLKDFRIEHYATGQPKSFESDLVIFDPALKEPITKTISVNHPLTYKGIAIYQSDFQDGGTGLKFNVWNLFTPNNQPQALAGNIFGEGALDEGDAQLRVEYNDFRKFNIINMSPDGKGKPHNVGPNVTYKLRDSRGQATEYVTYMQPLQIDGQFYFLSGMRETVQEDFRYLRIPADDNLSIDGFMGFRAMMLDASKYPEIAKRIAEKSLGVRGDPQMKKQFELSLVRLLTVFAKGGYSEVAKVIEKNVPEKEREASATTYIKMVNVAAYEAYNMGLALNKKPLLKNSPETERLLRDSLNAFSDMFFYGTPYYLQLNQFEHKEASGLQLTKSPGQKWVYLGSVILVLGIFAMMYIRERRIWLYLKPDAKEVHFAMASNRKNLDFEQEFNLYREQLAGIAS</sequence>
<keyword evidence="9" id="KW-1185">Reference proteome</keyword>
<dbReference type="Proteomes" id="UP000297706">
    <property type="component" value="Unassembled WGS sequence"/>
</dbReference>
<dbReference type="AlphaFoldDB" id="A0A4Y9VQS1"/>
<protein>
    <submittedName>
        <fullName evidence="8">Cytochrome C biogenesis protein</fullName>
    </submittedName>
</protein>
<proteinExistence type="predicted"/>
<comment type="caution">
    <text evidence="8">The sequence shown here is derived from an EMBL/GenBank/DDBJ whole genome shotgun (WGS) entry which is preliminary data.</text>
</comment>
<keyword evidence="4 6" id="KW-1133">Transmembrane helix</keyword>
<dbReference type="PANTHER" id="PTHR31566">
    <property type="entry name" value="CYTOCHROME C BIOGENESIS PROTEIN CCS1, CHLOROPLASTIC"/>
    <property type="match status" value="1"/>
</dbReference>